<gene>
    <name evidence="1" type="ORF">BFJ69_g3164</name>
</gene>
<protein>
    <submittedName>
        <fullName evidence="1">Uncharacterized protein</fullName>
    </submittedName>
</protein>
<dbReference type="EMBL" id="MRCX01000017">
    <property type="protein sequence ID" value="RKK82587.1"/>
    <property type="molecule type" value="Genomic_DNA"/>
</dbReference>
<accession>A0A420NQQ3</accession>
<name>A0A420NQQ3_FUSOX</name>
<dbReference type="Proteomes" id="UP000285084">
    <property type="component" value="Unassembled WGS sequence"/>
</dbReference>
<comment type="caution">
    <text evidence="1">The sequence shown here is derived from an EMBL/GenBank/DDBJ whole genome shotgun (WGS) entry which is preliminary data.</text>
</comment>
<sequence length="107" mass="11368">MPTFGVRGAGTIAAKGRLPRGSHPAFEAACRLSVIKDDLNCICGVGCTPGSLCYSGLTAQRVGCEWANLTDELKVESDPFATDIGVGLWETVPYSFKVQSPDLKPLH</sequence>
<dbReference type="AlphaFoldDB" id="A0A420NQQ3"/>
<evidence type="ECO:0000313" key="2">
    <source>
        <dbReference type="Proteomes" id="UP000285084"/>
    </source>
</evidence>
<proteinExistence type="predicted"/>
<reference evidence="1 2" key="1">
    <citation type="journal article" date="2018" name="Sci. Rep.">
        <title>Characterisation of pathogen-specific regions and novel effector candidates in Fusarium oxysporum f. sp. cepae.</title>
        <authorList>
            <person name="Armitage A.D."/>
            <person name="Taylor A."/>
            <person name="Sobczyk M.K."/>
            <person name="Baxter L."/>
            <person name="Greenfield B.P."/>
            <person name="Bates H.J."/>
            <person name="Wilson F."/>
            <person name="Jackson A.C."/>
            <person name="Ott S."/>
            <person name="Harrison R.J."/>
            <person name="Clarkson J.P."/>
        </authorList>
    </citation>
    <scope>NUCLEOTIDE SEQUENCE [LARGE SCALE GENOMIC DNA]</scope>
    <source>
        <strain evidence="1 2">Fo_A13</strain>
    </source>
</reference>
<organism evidence="1 2">
    <name type="scientific">Fusarium oxysporum</name>
    <name type="common">Fusarium vascular wilt</name>
    <dbReference type="NCBI Taxonomy" id="5507"/>
    <lineage>
        <taxon>Eukaryota</taxon>
        <taxon>Fungi</taxon>
        <taxon>Dikarya</taxon>
        <taxon>Ascomycota</taxon>
        <taxon>Pezizomycotina</taxon>
        <taxon>Sordariomycetes</taxon>
        <taxon>Hypocreomycetidae</taxon>
        <taxon>Hypocreales</taxon>
        <taxon>Nectriaceae</taxon>
        <taxon>Fusarium</taxon>
        <taxon>Fusarium oxysporum species complex</taxon>
    </lineage>
</organism>
<evidence type="ECO:0000313" key="1">
    <source>
        <dbReference type="EMBL" id="RKK82587.1"/>
    </source>
</evidence>